<evidence type="ECO:0000256" key="3">
    <source>
        <dbReference type="ARBA" id="ARBA00022705"/>
    </source>
</evidence>
<dbReference type="InterPro" id="IPR024633">
    <property type="entry name" value="DnaA_N_dom"/>
</dbReference>
<evidence type="ECO:0000256" key="1">
    <source>
        <dbReference type="ARBA" id="ARBA00006583"/>
    </source>
</evidence>
<dbReference type="Pfam" id="PF08299">
    <property type="entry name" value="Bac_DnaA_C"/>
    <property type="match status" value="1"/>
</dbReference>
<keyword evidence="3" id="KW-0235">DNA replication</keyword>
<evidence type="ECO:0000256" key="4">
    <source>
        <dbReference type="ARBA" id="ARBA00022741"/>
    </source>
</evidence>
<dbReference type="AlphaFoldDB" id="A0A381X7W8"/>
<dbReference type="InterPro" id="IPR013159">
    <property type="entry name" value="DnaA_C"/>
</dbReference>
<dbReference type="Gene3D" id="1.10.1750.10">
    <property type="match status" value="1"/>
</dbReference>
<dbReference type="GO" id="GO:0005524">
    <property type="term" value="F:ATP binding"/>
    <property type="evidence" value="ECO:0007669"/>
    <property type="project" value="UniProtKB-KW"/>
</dbReference>
<feature type="domain" description="Chromosomal replication initiator DnaA C-terminal" evidence="9">
    <location>
        <begin position="356"/>
        <end position="408"/>
    </location>
</feature>
<sequence length="408" mass="46524">MNHKKFWSKVLQELKKEQPKHAYSTWFEPIKPIGLNKNSLVLELPNQFFYEWIQSHHQQTIEIAIQKVANDVLETKYTVSPESHKPAREGMDAENQVVHHIKQEPPKHKSLNEQYTLSSFIQGVHNDLARAAAKNVTENPGDQAFNPLVIYGGVGMGKTHLLHAIGNDIIKNKPQMNVVCASSEKFTLDFISSIQKNKTVEFSKSYRNADILLIDDIQFFQGKEQTQEQFFHTFNELFQSKKQIVMTADRYPGEMVGLQDRLLSRFKSGLSADIQPPDFETRVAIVMEKAEQNGLKLPYDIIELIGTHIKTNIRDLEGTIIRLLAHSSLSNREIDYDLAKSVIKERLGDAVSSELTVEEIVKRVSETTKIKQKDIVGKRRTMEIAEARQISIYLCREILGTPLVSIGM</sequence>
<organism evidence="10">
    <name type="scientific">marine metagenome</name>
    <dbReference type="NCBI Taxonomy" id="408172"/>
    <lineage>
        <taxon>unclassified sequences</taxon>
        <taxon>metagenomes</taxon>
        <taxon>ecological metagenomes</taxon>
    </lineage>
</organism>
<dbReference type="Pfam" id="PF11638">
    <property type="entry name" value="DnaA_N"/>
    <property type="match status" value="1"/>
</dbReference>
<evidence type="ECO:0000256" key="6">
    <source>
        <dbReference type="ARBA" id="ARBA00023121"/>
    </source>
</evidence>
<dbReference type="GO" id="GO:0008289">
    <property type="term" value="F:lipid binding"/>
    <property type="evidence" value="ECO:0007669"/>
    <property type="project" value="UniProtKB-KW"/>
</dbReference>
<accession>A0A381X7W8</accession>
<evidence type="ECO:0000259" key="8">
    <source>
        <dbReference type="SMART" id="SM00382"/>
    </source>
</evidence>
<dbReference type="GO" id="GO:0006275">
    <property type="term" value="P:regulation of DNA replication"/>
    <property type="evidence" value="ECO:0007669"/>
    <property type="project" value="InterPro"/>
</dbReference>
<gene>
    <name evidence="10" type="ORF">METZ01_LOCUS113710</name>
</gene>
<dbReference type="NCBIfam" id="TIGR00362">
    <property type="entry name" value="DnaA"/>
    <property type="match status" value="1"/>
</dbReference>
<dbReference type="GO" id="GO:0006270">
    <property type="term" value="P:DNA replication initiation"/>
    <property type="evidence" value="ECO:0007669"/>
    <property type="project" value="InterPro"/>
</dbReference>
<keyword evidence="6" id="KW-0446">Lipid-binding</keyword>
<dbReference type="GO" id="GO:0005886">
    <property type="term" value="C:plasma membrane"/>
    <property type="evidence" value="ECO:0007669"/>
    <property type="project" value="TreeGrafter"/>
</dbReference>
<dbReference type="InterPro" id="IPR003593">
    <property type="entry name" value="AAA+_ATPase"/>
</dbReference>
<dbReference type="InterPro" id="IPR038454">
    <property type="entry name" value="DnaA_N_sf"/>
</dbReference>
<dbReference type="Gene3D" id="3.30.300.180">
    <property type="match status" value="1"/>
</dbReference>
<dbReference type="HAMAP" id="MF_00377">
    <property type="entry name" value="DnaA_bact"/>
    <property type="match status" value="1"/>
</dbReference>
<dbReference type="FunFam" id="3.40.50.300:FF:000668">
    <property type="entry name" value="Chromosomal replication initiator protein DnaA"/>
    <property type="match status" value="1"/>
</dbReference>
<dbReference type="Gene3D" id="1.10.8.60">
    <property type="match status" value="1"/>
</dbReference>
<dbReference type="InterPro" id="IPR001957">
    <property type="entry name" value="Chromosome_initiator_DnaA"/>
</dbReference>
<dbReference type="InterPro" id="IPR020591">
    <property type="entry name" value="Chromosome_initiator_DnaA-like"/>
</dbReference>
<evidence type="ECO:0000256" key="7">
    <source>
        <dbReference type="ARBA" id="ARBA00023125"/>
    </source>
</evidence>
<dbReference type="CDD" id="cd06571">
    <property type="entry name" value="Bac_DnaA_C"/>
    <property type="match status" value="1"/>
</dbReference>
<protein>
    <recommendedName>
        <fullName evidence="11">AAA+ ATPase domain-containing protein</fullName>
    </recommendedName>
</protein>
<dbReference type="Gene3D" id="3.40.50.300">
    <property type="entry name" value="P-loop containing nucleotide triphosphate hydrolases"/>
    <property type="match status" value="1"/>
</dbReference>
<name>A0A381X7W8_9ZZZZ</name>
<evidence type="ECO:0008006" key="11">
    <source>
        <dbReference type="Google" id="ProtNLM"/>
    </source>
</evidence>
<feature type="non-terminal residue" evidence="10">
    <location>
        <position position="408"/>
    </location>
</feature>
<dbReference type="GO" id="GO:0003688">
    <property type="term" value="F:DNA replication origin binding"/>
    <property type="evidence" value="ECO:0007669"/>
    <property type="project" value="InterPro"/>
</dbReference>
<dbReference type="SUPFAM" id="SSF48295">
    <property type="entry name" value="TrpR-like"/>
    <property type="match status" value="1"/>
</dbReference>
<dbReference type="EMBL" id="UINC01014226">
    <property type="protein sequence ID" value="SVA60856.1"/>
    <property type="molecule type" value="Genomic_DNA"/>
</dbReference>
<dbReference type="InterPro" id="IPR027417">
    <property type="entry name" value="P-loop_NTPase"/>
</dbReference>
<feature type="domain" description="AAA+ ATPase" evidence="8">
    <location>
        <begin position="144"/>
        <end position="278"/>
    </location>
</feature>
<keyword evidence="2" id="KW-0963">Cytoplasm</keyword>
<dbReference type="SMART" id="SM00382">
    <property type="entry name" value="AAA"/>
    <property type="match status" value="1"/>
</dbReference>
<dbReference type="SUPFAM" id="SSF52540">
    <property type="entry name" value="P-loop containing nucleoside triphosphate hydrolases"/>
    <property type="match status" value="1"/>
</dbReference>
<dbReference type="InterPro" id="IPR013317">
    <property type="entry name" value="DnaA_dom"/>
</dbReference>
<dbReference type="PANTHER" id="PTHR30050">
    <property type="entry name" value="CHROMOSOMAL REPLICATION INITIATOR PROTEIN DNAA"/>
    <property type="match status" value="1"/>
</dbReference>
<evidence type="ECO:0000256" key="5">
    <source>
        <dbReference type="ARBA" id="ARBA00022840"/>
    </source>
</evidence>
<keyword evidence="7" id="KW-0238">DNA-binding</keyword>
<dbReference type="PRINTS" id="PR00051">
    <property type="entry name" value="DNAA"/>
</dbReference>
<keyword evidence="5" id="KW-0067">ATP-binding</keyword>
<proteinExistence type="inferred from homology"/>
<comment type="similarity">
    <text evidence="1">Belongs to the DnaA family.</text>
</comment>
<keyword evidence="4" id="KW-0547">Nucleotide-binding</keyword>
<dbReference type="InterPro" id="IPR010921">
    <property type="entry name" value="Trp_repressor/repl_initiator"/>
</dbReference>
<reference evidence="10" key="1">
    <citation type="submission" date="2018-05" db="EMBL/GenBank/DDBJ databases">
        <authorList>
            <person name="Lanie J.A."/>
            <person name="Ng W.-L."/>
            <person name="Kazmierczak K.M."/>
            <person name="Andrzejewski T.M."/>
            <person name="Davidsen T.M."/>
            <person name="Wayne K.J."/>
            <person name="Tettelin H."/>
            <person name="Glass J.I."/>
            <person name="Rusch D."/>
            <person name="Podicherti R."/>
            <person name="Tsui H.-C.T."/>
            <person name="Winkler M.E."/>
        </authorList>
    </citation>
    <scope>NUCLEOTIDE SEQUENCE</scope>
</reference>
<dbReference type="CDD" id="cd00009">
    <property type="entry name" value="AAA"/>
    <property type="match status" value="1"/>
</dbReference>
<evidence type="ECO:0000313" key="10">
    <source>
        <dbReference type="EMBL" id="SVA60856.1"/>
    </source>
</evidence>
<evidence type="ECO:0000259" key="9">
    <source>
        <dbReference type="SMART" id="SM00760"/>
    </source>
</evidence>
<dbReference type="SMART" id="SM00760">
    <property type="entry name" value="Bac_DnaA_C"/>
    <property type="match status" value="1"/>
</dbReference>
<dbReference type="Pfam" id="PF00308">
    <property type="entry name" value="Bac_DnaA"/>
    <property type="match status" value="1"/>
</dbReference>
<evidence type="ECO:0000256" key="2">
    <source>
        <dbReference type="ARBA" id="ARBA00022490"/>
    </source>
</evidence>
<dbReference type="PANTHER" id="PTHR30050:SF2">
    <property type="entry name" value="CHROMOSOMAL REPLICATION INITIATOR PROTEIN DNAA"/>
    <property type="match status" value="1"/>
</dbReference>